<dbReference type="EMBL" id="ML986585">
    <property type="protein sequence ID" value="KAF2268765.1"/>
    <property type="molecule type" value="Genomic_DNA"/>
</dbReference>
<evidence type="ECO:0000313" key="2">
    <source>
        <dbReference type="EMBL" id="KAF2268765.1"/>
    </source>
</evidence>
<feature type="transmembrane region" description="Helical" evidence="1">
    <location>
        <begin position="448"/>
        <end position="466"/>
    </location>
</feature>
<name>A0A9P4KJL7_9PLEO</name>
<keyword evidence="1" id="KW-0812">Transmembrane</keyword>
<keyword evidence="3" id="KW-1185">Reference proteome</keyword>
<dbReference type="AlphaFoldDB" id="A0A9P4KJL7"/>
<dbReference type="Proteomes" id="UP000800093">
    <property type="component" value="Unassembled WGS sequence"/>
</dbReference>
<dbReference type="Gene3D" id="1.20.58.340">
    <property type="entry name" value="Magnesium transport protein CorA, transmembrane region"/>
    <property type="match status" value="1"/>
</dbReference>
<reference evidence="3" key="1">
    <citation type="journal article" date="2020" name="Stud. Mycol.">
        <title>101 Dothideomycetes genomes: A test case for predicting lifestyles and emergence of pathogens.</title>
        <authorList>
            <person name="Haridas S."/>
            <person name="Albert R."/>
            <person name="Binder M."/>
            <person name="Bloem J."/>
            <person name="LaButti K."/>
            <person name="Salamov A."/>
            <person name="Andreopoulos B."/>
            <person name="Baker S."/>
            <person name="Barry K."/>
            <person name="Bills G."/>
            <person name="Bluhm B."/>
            <person name="Cannon C."/>
            <person name="Castanera R."/>
            <person name="Culley D."/>
            <person name="Daum C."/>
            <person name="Ezra D."/>
            <person name="Gonzalez J."/>
            <person name="Henrissat B."/>
            <person name="Kuo A."/>
            <person name="Liang C."/>
            <person name="Lipzen A."/>
            <person name="Lutzoni F."/>
            <person name="Magnuson J."/>
            <person name="Mondo S."/>
            <person name="Nolan M."/>
            <person name="Ohm R."/>
            <person name="Pangilinan J."/>
            <person name="Park H.-J."/>
            <person name="Ramirez L."/>
            <person name="Alfaro M."/>
            <person name="Sun H."/>
            <person name="Tritt A."/>
            <person name="Yoshinaga Y."/>
            <person name="Zwiers L.-H."/>
            <person name="Turgeon B."/>
            <person name="Goodwin S."/>
            <person name="Spatafora J."/>
            <person name="Crous P."/>
            <person name="Grigoriev I."/>
        </authorList>
    </citation>
    <scope>NUCLEOTIDE SEQUENCE [LARGE SCALE GENOMIC DNA]</scope>
    <source>
        <strain evidence="3">CBS 304.66</strain>
    </source>
</reference>
<feature type="transmembrane region" description="Helical" evidence="1">
    <location>
        <begin position="486"/>
        <end position="507"/>
    </location>
</feature>
<dbReference type="OrthoDB" id="2830640at2759"/>
<keyword evidence="1" id="KW-0472">Membrane</keyword>
<comment type="caution">
    <text evidence="2">The sequence shown here is derived from an EMBL/GenBank/DDBJ whole genome shotgun (WGS) entry which is preliminary data.</text>
</comment>
<organism evidence="2 3">
    <name type="scientific">Lojkania enalia</name>
    <dbReference type="NCBI Taxonomy" id="147567"/>
    <lineage>
        <taxon>Eukaryota</taxon>
        <taxon>Fungi</taxon>
        <taxon>Dikarya</taxon>
        <taxon>Ascomycota</taxon>
        <taxon>Pezizomycotina</taxon>
        <taxon>Dothideomycetes</taxon>
        <taxon>Pleosporomycetidae</taxon>
        <taxon>Pleosporales</taxon>
        <taxon>Pleosporales incertae sedis</taxon>
        <taxon>Lojkania</taxon>
    </lineage>
</organism>
<accession>A0A9P4KJL7</accession>
<evidence type="ECO:0000313" key="3">
    <source>
        <dbReference type="Proteomes" id="UP000800093"/>
    </source>
</evidence>
<sequence>MESNHAVLDTQGDLEYSKLEAAFNSTEVPLRPISRDRQHVQRHAELTDLDPNELDYNYNVDLDKYPLSTVDSVQELFSGVLYHSHIGNKGNFSDTTDIECFSVVDSQAKWLRLDEPALEILIQNASNRWKNATAFSTHTPNTQSTATRMTIAFFVPLTPSLGKVESSFKYIIPMTQSSVDRLFSSLGLNPSFLPNMLGRPDYWAPQSRLDQEGDRVVACDLFCQHPRWNLQVQGAPVSVYSKHDVQRDLTVYIVSHKPGDTVIGTLRSLLDTTTRYKAKHHMSTILLDSPFDIHVMICHLNFEASKWHFHRFRRFQWSIVNTVDDHLASIGSADRSKLAESIKNLQIMSQNNDSHLANAKIFLFTARCIRDFAEKLNVSTESRTRQRTLDIIHYVISCMEKQLMWFENYKGRKESTMSLVFHFNAQQDALNNIEIASDMKRDSTSMNAIAGLTMVFLPGTFMASVLSANIFESKPGMNSFQVTGLWWLWIATTVPITAISILSWWWYKTWKEKSTLISRLRRGKAGIRRTS</sequence>
<keyword evidence="1" id="KW-1133">Transmembrane helix</keyword>
<evidence type="ECO:0000256" key="1">
    <source>
        <dbReference type="SAM" id="Phobius"/>
    </source>
</evidence>
<proteinExistence type="predicted"/>
<gene>
    <name evidence="2" type="ORF">CC78DRAFT_488149</name>
</gene>
<protein>
    <submittedName>
        <fullName evidence="2">Uncharacterized protein</fullName>
    </submittedName>
</protein>